<dbReference type="EMBL" id="CAHIKZ030000643">
    <property type="protein sequence ID" value="CAE1230957.1"/>
    <property type="molecule type" value="Genomic_DNA"/>
</dbReference>
<dbReference type="AlphaFoldDB" id="A0A812BLW7"/>
<keyword evidence="2" id="KW-1185">Reference proteome</keyword>
<evidence type="ECO:0000313" key="2">
    <source>
        <dbReference type="Proteomes" id="UP000597762"/>
    </source>
</evidence>
<proteinExistence type="predicted"/>
<dbReference type="PANTHER" id="PTHR47027:SF20">
    <property type="entry name" value="REVERSE TRANSCRIPTASE-LIKE PROTEIN WITH RNA-DIRECTED DNA POLYMERASE DOMAIN"/>
    <property type="match status" value="1"/>
</dbReference>
<evidence type="ECO:0000313" key="1">
    <source>
        <dbReference type="EMBL" id="CAE1230957.1"/>
    </source>
</evidence>
<name>A0A812BLW7_ACAPH</name>
<sequence>MFCEEGYLPSHLQQHLSQASRDQKRVVNHPCRENSAMRRLSNQKETVDDNGTPHLPPKFLILVIQLHKDQRSQVRLNSDLSVPFPIVNGVKRGCVLAPTLFNIFFSMMLKQTTEDLDDDDAVYICYRLDGNLFNHKRLQAHTKTLEQLFRDPFFADDAALVAHTERALQLLTSCLAGAAQLFGLEISLKKTEVLHQPAPREEYYHPHITIGETELKTIHQYTYLGCTSNAKIDREIDKRLAKANSAFGRLYKRVWKSKQEEGHQD</sequence>
<reference evidence="1" key="1">
    <citation type="submission" date="2021-01" db="EMBL/GenBank/DDBJ databases">
        <authorList>
            <person name="Li R."/>
            <person name="Bekaert M."/>
        </authorList>
    </citation>
    <scope>NUCLEOTIDE SEQUENCE</scope>
    <source>
        <strain evidence="1">Farmed</strain>
    </source>
</reference>
<dbReference type="OrthoDB" id="6140983at2759"/>
<organism evidence="1 2">
    <name type="scientific">Acanthosepion pharaonis</name>
    <name type="common">Pharaoh cuttlefish</name>
    <name type="synonym">Sepia pharaonis</name>
    <dbReference type="NCBI Taxonomy" id="158019"/>
    <lineage>
        <taxon>Eukaryota</taxon>
        <taxon>Metazoa</taxon>
        <taxon>Spiralia</taxon>
        <taxon>Lophotrochozoa</taxon>
        <taxon>Mollusca</taxon>
        <taxon>Cephalopoda</taxon>
        <taxon>Coleoidea</taxon>
        <taxon>Decapodiformes</taxon>
        <taxon>Sepiida</taxon>
        <taxon>Sepiina</taxon>
        <taxon>Sepiidae</taxon>
        <taxon>Acanthosepion</taxon>
    </lineage>
</organism>
<dbReference type="Proteomes" id="UP000597762">
    <property type="component" value="Unassembled WGS sequence"/>
</dbReference>
<dbReference type="PANTHER" id="PTHR47027">
    <property type="entry name" value="REVERSE TRANSCRIPTASE DOMAIN-CONTAINING PROTEIN"/>
    <property type="match status" value="1"/>
</dbReference>
<protein>
    <recommendedName>
        <fullName evidence="3">Reverse transcriptase domain-containing protein</fullName>
    </recommendedName>
</protein>
<gene>
    <name evidence="1" type="ORF">SPHA_17924</name>
</gene>
<comment type="caution">
    <text evidence="1">The sequence shown here is derived from an EMBL/GenBank/DDBJ whole genome shotgun (WGS) entry which is preliminary data.</text>
</comment>
<evidence type="ECO:0008006" key="3">
    <source>
        <dbReference type="Google" id="ProtNLM"/>
    </source>
</evidence>
<accession>A0A812BLW7</accession>